<reference evidence="15" key="1">
    <citation type="submission" date="2017-02" db="UniProtKB">
        <authorList>
            <consortium name="WormBaseParasite"/>
        </authorList>
    </citation>
    <scope>IDENTIFICATION</scope>
</reference>
<dbReference type="GO" id="GO:0000149">
    <property type="term" value="F:SNARE binding"/>
    <property type="evidence" value="ECO:0007669"/>
    <property type="project" value="TreeGrafter"/>
</dbReference>
<evidence type="ECO:0000256" key="4">
    <source>
        <dbReference type="ARBA" id="ARBA00008011"/>
    </source>
</evidence>
<evidence type="ECO:0000256" key="6">
    <source>
        <dbReference type="ARBA" id="ARBA00023034"/>
    </source>
</evidence>
<dbReference type="OrthoDB" id="44015at2759"/>
<evidence type="ECO:0000256" key="8">
    <source>
        <dbReference type="ARBA" id="ARBA00023176"/>
    </source>
</evidence>
<keyword evidence="6" id="KW-0333">Golgi apparatus</keyword>
<dbReference type="GO" id="GO:0005905">
    <property type="term" value="C:clathrin-coated pit"/>
    <property type="evidence" value="ECO:0007669"/>
    <property type="project" value="UniProtKB-SubCell"/>
</dbReference>
<dbReference type="GO" id="GO:0072583">
    <property type="term" value="P:clathrin-dependent endocytosis"/>
    <property type="evidence" value="ECO:0007669"/>
    <property type="project" value="InterPro"/>
</dbReference>
<dbReference type="PROSITE" id="PS50942">
    <property type="entry name" value="ENTH"/>
    <property type="match status" value="1"/>
</dbReference>
<comment type="subcellular location">
    <subcellularLocation>
        <location evidence="1">Cytoplasmic vesicle</location>
        <location evidence="1">Clathrin-coated vesicle</location>
    </subcellularLocation>
    <subcellularLocation>
        <location evidence="2">Golgi apparatus</location>
    </subcellularLocation>
    <subcellularLocation>
        <location evidence="3">Membrane</location>
        <location evidence="3">Clathrin-coated pit</location>
    </subcellularLocation>
</comment>
<keyword evidence="14" id="KW-1185">Reference proteome</keyword>
<gene>
    <name evidence="13" type="ORF">ASIM_LOCUS10658</name>
</gene>
<evidence type="ECO:0000256" key="3">
    <source>
        <dbReference type="ARBA" id="ARBA00004600"/>
    </source>
</evidence>
<dbReference type="AlphaFoldDB" id="A0A0M3JSX2"/>
<dbReference type="PANTHER" id="PTHR22951">
    <property type="entry name" value="CLATHRIN ASSEMBLY PROTEIN"/>
    <property type="match status" value="1"/>
</dbReference>
<organism evidence="15">
    <name type="scientific">Anisakis simplex</name>
    <name type="common">Herring worm</name>
    <dbReference type="NCBI Taxonomy" id="6269"/>
    <lineage>
        <taxon>Eukaryota</taxon>
        <taxon>Metazoa</taxon>
        <taxon>Ecdysozoa</taxon>
        <taxon>Nematoda</taxon>
        <taxon>Chromadorea</taxon>
        <taxon>Rhabditida</taxon>
        <taxon>Spirurina</taxon>
        <taxon>Ascaridomorpha</taxon>
        <taxon>Ascaridoidea</taxon>
        <taxon>Anisakidae</taxon>
        <taxon>Anisakis</taxon>
        <taxon>Anisakis simplex complex</taxon>
    </lineage>
</organism>
<dbReference type="SUPFAM" id="SSF89009">
    <property type="entry name" value="GAT-like domain"/>
    <property type="match status" value="1"/>
</dbReference>
<evidence type="ECO:0000313" key="14">
    <source>
        <dbReference type="Proteomes" id="UP000267096"/>
    </source>
</evidence>
<protein>
    <submittedName>
        <fullName evidence="15">ENTH domain-containing protein</fullName>
    </submittedName>
</protein>
<dbReference type="Gene3D" id="1.25.40.90">
    <property type="match status" value="1"/>
</dbReference>
<feature type="region of interest" description="Disordered" evidence="11">
    <location>
        <begin position="564"/>
        <end position="627"/>
    </location>
</feature>
<dbReference type="GO" id="GO:0098894">
    <property type="term" value="C:extrinsic component of presynaptic endocytic zone membrane"/>
    <property type="evidence" value="ECO:0007669"/>
    <property type="project" value="TreeGrafter"/>
</dbReference>
<evidence type="ECO:0000259" key="12">
    <source>
        <dbReference type="PROSITE" id="PS50942"/>
    </source>
</evidence>
<dbReference type="GO" id="GO:0008021">
    <property type="term" value="C:synaptic vesicle"/>
    <property type="evidence" value="ECO:0007669"/>
    <property type="project" value="TreeGrafter"/>
</dbReference>
<keyword evidence="5" id="KW-0254">Endocytosis</keyword>
<feature type="region of interest" description="Disordered" evidence="11">
    <location>
        <begin position="773"/>
        <end position="795"/>
    </location>
</feature>
<dbReference type="SMART" id="SM00273">
    <property type="entry name" value="ENTH"/>
    <property type="match status" value="1"/>
</dbReference>
<dbReference type="GO" id="GO:0030136">
    <property type="term" value="C:clathrin-coated vesicle"/>
    <property type="evidence" value="ECO:0007669"/>
    <property type="project" value="UniProtKB-SubCell"/>
</dbReference>
<accession>A0A0M3JSX2</accession>
<dbReference type="GO" id="GO:0032050">
    <property type="term" value="F:clathrin heavy chain binding"/>
    <property type="evidence" value="ECO:0007669"/>
    <property type="project" value="TreeGrafter"/>
</dbReference>
<evidence type="ECO:0000256" key="10">
    <source>
        <dbReference type="ARBA" id="ARBA00064895"/>
    </source>
</evidence>
<dbReference type="EMBL" id="UYRR01031010">
    <property type="protein sequence ID" value="VDK43402.1"/>
    <property type="molecule type" value="Genomic_DNA"/>
</dbReference>
<evidence type="ECO:0000256" key="5">
    <source>
        <dbReference type="ARBA" id="ARBA00022583"/>
    </source>
</evidence>
<comment type="subunit">
    <text evidence="10">Binds clathrin and phosphatidylinositol 4,5-bisphosphate.</text>
</comment>
<dbReference type="FunFam" id="1.25.40.90:FF:000017">
    <property type="entry name" value="Phosphatidylinositol-binding clathrin assembly protein LAP"/>
    <property type="match status" value="1"/>
</dbReference>
<dbReference type="SUPFAM" id="SSF48464">
    <property type="entry name" value="ENTH/VHS domain"/>
    <property type="match status" value="1"/>
</dbReference>
<dbReference type="GO" id="GO:0016185">
    <property type="term" value="P:synaptic vesicle budding from presynaptic endocytic zone membrane"/>
    <property type="evidence" value="ECO:0007669"/>
    <property type="project" value="TreeGrafter"/>
</dbReference>
<dbReference type="InterPro" id="IPR014712">
    <property type="entry name" value="ANTH_dom_sf"/>
</dbReference>
<dbReference type="Proteomes" id="UP000267096">
    <property type="component" value="Unassembled WGS sequence"/>
</dbReference>
<feature type="region of interest" description="Disordered" evidence="11">
    <location>
        <begin position="958"/>
        <end position="991"/>
    </location>
</feature>
<sequence>MQTIEKALHQPMPFTTGGQTITDRLTAAKHSLAGSQLGKTICKATTEELMAPKKKHLDLSVLDLLHCTNEPNVSIPSMANLLIERTQNPNWTVVYKALITIHNIMCYGNERFSQYLASCNTTFNLGSFLDKGSTQGSPMDYTYSTSRRWASLDTVVVGYDMSQHVRRYGKYISEKIYTYRLCAYDFCKVKRGREDGLLRTMNTDKLLKTLPILQNQIDALLQFQVTSSELNNGVINCSFILLFRDLIRLFACYNDGVINLLEKYFDMNKKQCREALDMYKAFLLRLDKVAEFLKVAETVGIDRGEIPDLTRAPASLLEALEAHLVHLEGGKMPPSTNHSEQFAAVMSQSSSLFKSDNQSAVIEDSAKEKYLKEEKERLRMFEEQRKKHGAAMTNASEMNLVSDATNPFANAVAMNIENQQASQAQSHKPSDDLLSLFDPVVSSLANSTQQPSSTAQMMATTAATTAPLSTNAAHTTTSSLNLDPTNPFAQNIFQQQPIMTTSNVVNTPFTSTVPAATYPNVSTNAAPPTFGADFSRAFTKSASAIPAQQQPYGAESTNPFMMPSSTEGSVETTHEALLSQQQQQSWVPISDLQQQYQQPEHDWNNQTNTAADSSSSGDETSATALSTHTETVNQALRNPFGAMQHNAQGIRCFCFPQRSLGDTNSKKTVEMSSAIQKVIITALHTAGINATVATPLQSEAPTFCTTASNNSSGERSFIFCCLCPMLKLVDLAAPSPVPFGVSSQSAAQAVPQQQQGQQTLGIYDQTPFSHMDGSYTSSPVFPHHMQQQQQQGVDATGSLVEEASIDFDGKKWLNDDSISGNSSIDAYSQQQLQSSQQATKFGANDLDSALSSLADNLSIAGGKAAAASQGKPVQWNSQSSNAAVIRPPAAHQVTPAQMPFAQMPPQQWPHPLQAYQPQPGMYGQQAMMNVYAQQGFGQLPSAGVYGVGATSASAPLTLPSSSAPTTTTTSTANNTPQSALLQQSSSQHPFM</sequence>
<comment type="similarity">
    <text evidence="4">Belongs to the PICALM/SNAP91 family.</text>
</comment>
<dbReference type="Gene3D" id="1.20.58.150">
    <property type="entry name" value="ANTH domain"/>
    <property type="match status" value="1"/>
</dbReference>
<keyword evidence="8" id="KW-0168">Coated pit</keyword>
<name>A0A0M3JSX2_ANISI</name>
<dbReference type="InterPro" id="IPR045192">
    <property type="entry name" value="AP180-like"/>
</dbReference>
<dbReference type="GO" id="GO:0040011">
    <property type="term" value="P:locomotion"/>
    <property type="evidence" value="ECO:0007669"/>
    <property type="project" value="UniProtKB-ARBA"/>
</dbReference>
<keyword evidence="9" id="KW-0968">Cytoplasmic vesicle</keyword>
<dbReference type="GO" id="GO:0005545">
    <property type="term" value="F:1-phosphatidylinositol binding"/>
    <property type="evidence" value="ECO:0007669"/>
    <property type="project" value="InterPro"/>
</dbReference>
<dbReference type="FunFam" id="1.20.58.150:FF:000001">
    <property type="entry name" value="phosphatidylinositol-binding clathrin assembly protein-like isoform X1"/>
    <property type="match status" value="1"/>
</dbReference>
<evidence type="ECO:0000256" key="7">
    <source>
        <dbReference type="ARBA" id="ARBA00023136"/>
    </source>
</evidence>
<evidence type="ECO:0000256" key="11">
    <source>
        <dbReference type="SAM" id="MobiDB-lite"/>
    </source>
</evidence>
<keyword evidence="7" id="KW-0472">Membrane</keyword>
<dbReference type="PANTHER" id="PTHR22951:SF5">
    <property type="entry name" value="PHOSPHATIDYLINOSITOL-BINDING CLATHRIN ASSEMBLY PROTEIN LAP"/>
    <property type="match status" value="1"/>
</dbReference>
<dbReference type="CDD" id="cd16985">
    <property type="entry name" value="ANTH_N_AP180"/>
    <property type="match status" value="1"/>
</dbReference>
<dbReference type="GO" id="GO:0005546">
    <property type="term" value="F:phosphatidylinositol-4,5-bisphosphate binding"/>
    <property type="evidence" value="ECO:0007669"/>
    <property type="project" value="TreeGrafter"/>
</dbReference>
<proteinExistence type="inferred from homology"/>
<evidence type="ECO:0000256" key="2">
    <source>
        <dbReference type="ARBA" id="ARBA00004555"/>
    </source>
</evidence>
<feature type="domain" description="ENTH" evidence="12">
    <location>
        <begin position="29"/>
        <end position="186"/>
    </location>
</feature>
<dbReference type="WBParaSite" id="ASIM_0001110001-mRNA-1">
    <property type="protein sequence ID" value="ASIM_0001110001-mRNA-1"/>
    <property type="gene ID" value="ASIM_0001110001"/>
</dbReference>
<dbReference type="GO" id="GO:0005794">
    <property type="term" value="C:Golgi apparatus"/>
    <property type="evidence" value="ECO:0007669"/>
    <property type="project" value="UniProtKB-SubCell"/>
</dbReference>
<dbReference type="InterPro" id="IPR008942">
    <property type="entry name" value="ENTH_VHS"/>
</dbReference>
<dbReference type="Pfam" id="PF07651">
    <property type="entry name" value="ANTH"/>
    <property type="match status" value="1"/>
</dbReference>
<evidence type="ECO:0000256" key="1">
    <source>
        <dbReference type="ARBA" id="ARBA00004132"/>
    </source>
</evidence>
<reference evidence="13 14" key="2">
    <citation type="submission" date="2018-11" db="EMBL/GenBank/DDBJ databases">
        <authorList>
            <consortium name="Pathogen Informatics"/>
        </authorList>
    </citation>
    <scope>NUCLEOTIDE SEQUENCE [LARGE SCALE GENOMIC DNA]</scope>
</reference>
<evidence type="ECO:0000313" key="15">
    <source>
        <dbReference type="WBParaSite" id="ASIM_0001110001-mRNA-1"/>
    </source>
</evidence>
<dbReference type="InterPro" id="IPR011417">
    <property type="entry name" value="ANTH_dom"/>
</dbReference>
<dbReference type="GO" id="GO:0048268">
    <property type="term" value="P:clathrin coat assembly"/>
    <property type="evidence" value="ECO:0007669"/>
    <property type="project" value="InterPro"/>
</dbReference>
<feature type="compositionally biased region" description="Polar residues" evidence="11">
    <location>
        <begin position="578"/>
        <end position="627"/>
    </location>
</feature>
<evidence type="ECO:0000313" key="13">
    <source>
        <dbReference type="EMBL" id="VDK43402.1"/>
    </source>
</evidence>
<evidence type="ECO:0000256" key="9">
    <source>
        <dbReference type="ARBA" id="ARBA00023329"/>
    </source>
</evidence>
<dbReference type="InterPro" id="IPR013809">
    <property type="entry name" value="ENTH"/>
</dbReference>